<dbReference type="EnsemblMetazoa" id="AALFPA23_015620.R22742">
    <property type="protein sequence ID" value="AALFPA23_015620.P22742"/>
    <property type="gene ID" value="AALFPA23_015620"/>
</dbReference>
<reference evidence="5" key="1">
    <citation type="journal article" date="2015" name="Proc. Natl. Acad. Sci. U.S.A.">
        <title>Genome sequence of the Asian Tiger mosquito, Aedes albopictus, reveals insights into its biology, genetics, and evolution.</title>
        <authorList>
            <person name="Chen X.G."/>
            <person name="Jiang X."/>
            <person name="Gu J."/>
            <person name="Xu M."/>
            <person name="Wu Y."/>
            <person name="Deng Y."/>
            <person name="Zhang C."/>
            <person name="Bonizzoni M."/>
            <person name="Dermauw W."/>
            <person name="Vontas J."/>
            <person name="Armbruster P."/>
            <person name="Huang X."/>
            <person name="Yang Y."/>
            <person name="Zhang H."/>
            <person name="He W."/>
            <person name="Peng H."/>
            <person name="Liu Y."/>
            <person name="Wu K."/>
            <person name="Chen J."/>
            <person name="Lirakis M."/>
            <person name="Topalis P."/>
            <person name="Van Leeuwen T."/>
            <person name="Hall A.B."/>
            <person name="Jiang X."/>
            <person name="Thorpe C."/>
            <person name="Mueller R.L."/>
            <person name="Sun C."/>
            <person name="Waterhouse R.M."/>
            <person name="Yan G."/>
            <person name="Tu Z.J."/>
            <person name="Fang X."/>
            <person name="James A.A."/>
        </authorList>
    </citation>
    <scope>NUCLEOTIDE SEQUENCE [LARGE SCALE GENOMIC DNA]</scope>
    <source>
        <strain evidence="5">Foshan</strain>
    </source>
</reference>
<feature type="region of interest" description="Disordered" evidence="2">
    <location>
        <begin position="1510"/>
        <end position="1531"/>
    </location>
</feature>
<feature type="coiled-coil region" evidence="1">
    <location>
        <begin position="602"/>
        <end position="632"/>
    </location>
</feature>
<feature type="compositionally biased region" description="Basic and acidic residues" evidence="2">
    <location>
        <begin position="1052"/>
        <end position="1067"/>
    </location>
</feature>
<proteinExistence type="predicted"/>
<reference evidence="4" key="2">
    <citation type="submission" date="2025-05" db="UniProtKB">
        <authorList>
            <consortium name="EnsemblMetazoa"/>
        </authorList>
    </citation>
    <scope>IDENTIFICATION</scope>
    <source>
        <strain evidence="4">Foshan</strain>
    </source>
</reference>
<evidence type="ECO:0000256" key="1">
    <source>
        <dbReference type="SAM" id="Coils"/>
    </source>
</evidence>
<dbReference type="Proteomes" id="UP000069940">
    <property type="component" value="Unassembled WGS sequence"/>
</dbReference>
<dbReference type="PROSITE" id="PS50021">
    <property type="entry name" value="CH"/>
    <property type="match status" value="1"/>
</dbReference>
<dbReference type="PANTHER" id="PTHR23167">
    <property type="entry name" value="CALPONIN HOMOLOGY DOMAIN-CONTAINING PROTEIN DDB_G0272472-RELATED"/>
    <property type="match status" value="1"/>
</dbReference>
<organism evidence="4 5">
    <name type="scientific">Aedes albopictus</name>
    <name type="common">Asian tiger mosquito</name>
    <name type="synonym">Stegomyia albopicta</name>
    <dbReference type="NCBI Taxonomy" id="7160"/>
    <lineage>
        <taxon>Eukaryota</taxon>
        <taxon>Metazoa</taxon>
        <taxon>Ecdysozoa</taxon>
        <taxon>Arthropoda</taxon>
        <taxon>Hexapoda</taxon>
        <taxon>Insecta</taxon>
        <taxon>Pterygota</taxon>
        <taxon>Neoptera</taxon>
        <taxon>Endopterygota</taxon>
        <taxon>Diptera</taxon>
        <taxon>Nematocera</taxon>
        <taxon>Culicoidea</taxon>
        <taxon>Culicidae</taxon>
        <taxon>Culicinae</taxon>
        <taxon>Aedini</taxon>
        <taxon>Aedes</taxon>
        <taxon>Stegomyia</taxon>
    </lineage>
</organism>
<feature type="region of interest" description="Disordered" evidence="2">
    <location>
        <begin position="1044"/>
        <end position="1070"/>
    </location>
</feature>
<name>A0ABM1Z6W4_AEDAL</name>
<dbReference type="PANTHER" id="PTHR23167:SF69">
    <property type="entry name" value="FI18193P1"/>
    <property type="match status" value="1"/>
</dbReference>
<feature type="region of interest" description="Disordered" evidence="2">
    <location>
        <begin position="1143"/>
        <end position="1171"/>
    </location>
</feature>
<sequence>MHSITQKLRNVFSWQHDTYEFESYQAVTAMSSENMQTNQDQSSTAVPKKGKLFKPKSTQPKVPRGAVSKISKDKQKLNQILVTRNPSVSSAQLNAAVPLVNIRRVPSNKSVLSELQTDSSKASTLASSNRVTSLYSNVTVRNKTKNPTRSAVSAAITSRSESSSPARPNSHQRGLFSINRALPKVPATSGSRPPSGGSTKQPLTNTTKSSADAVSPRIQRQAITRKAPPVPGVVSTTDSKSPRKVREKPPPDDEPVYATISRRTPTSIRRQPVLSTFGKARGQGPSGSKHSSQSTNNIASTNGGSIKGASSVSSLDCVGIAAVPPKSTAKHNRALHGSKDKLDQYGSNSQPFQAKGSREKLADLKHFGKEPKAAGIRGISTKTGNQMPIVQPQPPVHQHHQLEQFQGAGQLPRAGSRSELDQRDDDAYSSATEEIVISKDLTAISFGGPMEDLKGNRMQELHSHLERLRQENADLEEKVVAMSVYQKEVQALRDEIVKLQTSQEMSNSELHRLLDENETLRDRLKTVVQSPLSDSEKQQIIRDSQRLHSSAPASIALPNNMDMEGTPCVTPDWDKQSSSSEIAVACLQDKITQMEETHYSTNEELQATLQELADLQSQINELQTDNERLAEEKDVIFQSLCRQTEKLEDSRTQIGTLQKLLLREPNQQDGGSTEREQKLVELLKNAQEERESLMLKQEELNSELNELKVALEDTTNEKLRLHERIGVLESTIDATNAERTEIDAQLLQSKEDSSVKQIEISRLTTLLENARAKIEELEQDRALGDKSDLGELLDTARKEKDALEIQVASLQEQVSISQCEIQKLKDQLARMSEECKVVRNNAKCVISDLEYKHENIKQEKVKIASDCQQLQENVSELQVQNKCLNEDKAQLEALLSETQRHLGDTERLLAEKTDELNQEINLRRQESEEWDRFQSDLLMTVRVANDFKTEAHNAREQLALDNKALRERIRIMEQQVEKLNKPIGVEVVDTNADCMSLSYEKLNDLKQGLSASIDNLNTYDRNVDEFSNHVKILREQMNSFSFSAALDPKNQTNDEKQRISEGGEDHASPVNNARCIDVDALPPLPHSKPPKMSVHFMDDDQIEHIEPITNDANRCSYEIEEINYQKRNQKGRYASPALLGKQSYDLSSTNSSSEAVESSDEDSSPGPIFRPIAISRSNENLSQHSFQLVKPVPLFASKSIQDLRGAGEYKKQNSLEPLFYSKSTDDLILPDIDGMNKTTNLSKFKKFRYSRSSSTSLSNLNLKEDDPESIYANIEFCSTASEKYASISNKKPKPLPRMNSIDELNVVTRDAPPSKTKTLVYVIDKNTNEFVLTENPPNIVEPPKQIAPKPRKPIENVNAYDDAKLDQLKRTSFVLNKPNNTKQLGSGQKWTNQTKNSIVASTESHQSIFNTVQQEMAVRRQQKSAIQRQDSRLSVKSLIESIENSAKQAKVSAESRCSSSSSINSIPADTVVNPTMATSNAVTKNANNHNGNESSAVLHSPLISSMTAKSPLREQQQPTTVSNISSNPKNNPTDTVLLIKTQNLIANSSGNLDSSNNNNSNYSNNNISCNNNNKVSTLISNSYNHSGKLFKQQADDHVTASILSHKTMDYVRRNSYGDISDRKDPLNALVKNGGSKRNALLKWCQNKTVGYRNIDITNFSSSWNDGLALCAIMHSYLPDRIPYDKLSPNDKRRNFSLAFAAAESVGIPTSLSIDDMCQLERPDWQQVMGYVTAIYKHFET</sequence>
<keyword evidence="1" id="KW-0175">Coiled coil</keyword>
<feature type="compositionally biased region" description="Polar residues" evidence="2">
    <location>
        <begin position="33"/>
        <end position="45"/>
    </location>
</feature>
<dbReference type="InterPro" id="IPR050540">
    <property type="entry name" value="F-actin_Monoox_Mical"/>
</dbReference>
<feature type="compositionally biased region" description="Low complexity" evidence="2">
    <location>
        <begin position="189"/>
        <end position="198"/>
    </location>
</feature>
<evidence type="ECO:0000259" key="3">
    <source>
        <dbReference type="PROSITE" id="PS50021"/>
    </source>
</evidence>
<dbReference type="InterPro" id="IPR001715">
    <property type="entry name" value="CH_dom"/>
</dbReference>
<keyword evidence="5" id="KW-1185">Reference proteome</keyword>
<feature type="coiled-coil region" evidence="1">
    <location>
        <begin position="676"/>
        <end position="724"/>
    </location>
</feature>
<feature type="region of interest" description="Disordered" evidence="2">
    <location>
        <begin position="137"/>
        <end position="311"/>
    </location>
</feature>
<feature type="region of interest" description="Disordered" evidence="2">
    <location>
        <begin position="327"/>
        <end position="431"/>
    </location>
</feature>
<dbReference type="InterPro" id="IPR036872">
    <property type="entry name" value="CH_dom_sf"/>
</dbReference>
<dbReference type="SUPFAM" id="SSF47576">
    <property type="entry name" value="Calponin-homology domain, CH-domain"/>
    <property type="match status" value="1"/>
</dbReference>
<feature type="compositionally biased region" description="Polar residues" evidence="2">
    <location>
        <begin position="137"/>
        <end position="151"/>
    </location>
</feature>
<dbReference type="RefSeq" id="XP_029719026.2">
    <property type="nucleotide sequence ID" value="XM_029863166.2"/>
</dbReference>
<feature type="region of interest" description="Disordered" evidence="2">
    <location>
        <begin position="33"/>
        <end position="70"/>
    </location>
</feature>
<dbReference type="Pfam" id="PF00307">
    <property type="entry name" value="CH"/>
    <property type="match status" value="1"/>
</dbReference>
<evidence type="ECO:0000313" key="5">
    <source>
        <dbReference type="Proteomes" id="UP000069940"/>
    </source>
</evidence>
<dbReference type="Gene3D" id="1.10.418.10">
    <property type="entry name" value="Calponin-like domain"/>
    <property type="match status" value="1"/>
</dbReference>
<feature type="compositionally biased region" description="Basic and acidic residues" evidence="2">
    <location>
        <begin position="356"/>
        <end position="372"/>
    </location>
</feature>
<feature type="compositionally biased region" description="Low complexity" evidence="2">
    <location>
        <begin position="1452"/>
        <end position="1465"/>
    </location>
</feature>
<feature type="coiled-coil region" evidence="1">
    <location>
        <begin position="760"/>
        <end position="982"/>
    </location>
</feature>
<feature type="compositionally biased region" description="Low complexity" evidence="2">
    <location>
        <begin position="153"/>
        <end position="169"/>
    </location>
</feature>
<protein>
    <recommendedName>
        <fullName evidence="3">Calponin-homology (CH) domain-containing protein</fullName>
    </recommendedName>
</protein>
<feature type="compositionally biased region" description="Low complexity" evidence="2">
    <location>
        <begin position="1147"/>
        <end position="1156"/>
    </location>
</feature>
<feature type="compositionally biased region" description="Polar residues" evidence="2">
    <location>
        <begin position="199"/>
        <end position="212"/>
    </location>
</feature>
<evidence type="ECO:0000256" key="2">
    <source>
        <dbReference type="SAM" id="MobiDB-lite"/>
    </source>
</evidence>
<feature type="domain" description="Calponin-homology (CH)" evidence="3">
    <location>
        <begin position="1634"/>
        <end position="1739"/>
    </location>
</feature>
<accession>A0ABM1Z6W4</accession>
<feature type="region of interest" description="Disordered" evidence="2">
    <location>
        <begin position="1449"/>
        <end position="1468"/>
    </location>
</feature>
<feature type="coiled-coil region" evidence="1">
    <location>
        <begin position="458"/>
        <end position="502"/>
    </location>
</feature>
<dbReference type="CDD" id="cd21199">
    <property type="entry name" value="CH_CYTS"/>
    <property type="match status" value="1"/>
</dbReference>
<evidence type="ECO:0000313" key="4">
    <source>
        <dbReference type="EnsemblMetazoa" id="AALFPA23_015620.P22742"/>
    </source>
</evidence>
<dbReference type="SMART" id="SM00033">
    <property type="entry name" value="CH"/>
    <property type="match status" value="1"/>
</dbReference>
<feature type="compositionally biased region" description="Polar residues" evidence="2">
    <location>
        <begin position="286"/>
        <end position="311"/>
    </location>
</feature>
<dbReference type="GeneID" id="109406300"/>
<feature type="compositionally biased region" description="Low complexity" evidence="2">
    <location>
        <begin position="259"/>
        <end position="270"/>
    </location>
</feature>